<feature type="region of interest" description="Disordered" evidence="1">
    <location>
        <begin position="446"/>
        <end position="794"/>
    </location>
</feature>
<accession>A0AAD6F762</accession>
<evidence type="ECO:0000256" key="3">
    <source>
        <dbReference type="SAM" id="SignalP"/>
    </source>
</evidence>
<evidence type="ECO:0000313" key="5">
    <source>
        <dbReference type="Proteomes" id="UP001219934"/>
    </source>
</evidence>
<comment type="caution">
    <text evidence="4">The sequence shown here is derived from an EMBL/GenBank/DDBJ whole genome shotgun (WGS) entry which is preliminary data.</text>
</comment>
<gene>
    <name evidence="4" type="ORF">JOQ06_022718</name>
</gene>
<feature type="compositionally biased region" description="Basic and acidic residues" evidence="1">
    <location>
        <begin position="744"/>
        <end position="757"/>
    </location>
</feature>
<dbReference type="EMBL" id="JAPTMU010000040">
    <property type="protein sequence ID" value="KAJ4923190.1"/>
    <property type="molecule type" value="Genomic_DNA"/>
</dbReference>
<feature type="compositionally biased region" description="Pro residues" evidence="1">
    <location>
        <begin position="723"/>
        <end position="734"/>
    </location>
</feature>
<feature type="compositionally biased region" description="Polar residues" evidence="1">
    <location>
        <begin position="562"/>
        <end position="716"/>
    </location>
</feature>
<keyword evidence="2" id="KW-0472">Membrane</keyword>
<evidence type="ECO:0000256" key="1">
    <source>
        <dbReference type="SAM" id="MobiDB-lite"/>
    </source>
</evidence>
<feature type="compositionally biased region" description="Pro residues" evidence="1">
    <location>
        <begin position="533"/>
        <end position="555"/>
    </location>
</feature>
<feature type="compositionally biased region" description="Basic and acidic residues" evidence="1">
    <location>
        <begin position="503"/>
        <end position="514"/>
    </location>
</feature>
<feature type="transmembrane region" description="Helical" evidence="2">
    <location>
        <begin position="317"/>
        <end position="341"/>
    </location>
</feature>
<feature type="chain" id="PRO_5042215778" evidence="3">
    <location>
        <begin position="19"/>
        <end position="794"/>
    </location>
</feature>
<name>A0AAD6F762_9TELE</name>
<evidence type="ECO:0000256" key="2">
    <source>
        <dbReference type="SAM" id="Phobius"/>
    </source>
</evidence>
<keyword evidence="5" id="KW-1185">Reference proteome</keyword>
<protein>
    <submittedName>
        <fullName evidence="4">Uncharacterized protein</fullName>
    </submittedName>
</protein>
<keyword evidence="3" id="KW-0732">Signal</keyword>
<evidence type="ECO:0000313" key="4">
    <source>
        <dbReference type="EMBL" id="KAJ4923190.1"/>
    </source>
</evidence>
<feature type="signal peptide" evidence="3">
    <location>
        <begin position="1"/>
        <end position="18"/>
    </location>
</feature>
<dbReference type="Proteomes" id="UP001219934">
    <property type="component" value="Unassembled WGS sequence"/>
</dbReference>
<feature type="compositionally biased region" description="Pro residues" evidence="1">
    <location>
        <begin position="484"/>
        <end position="502"/>
    </location>
</feature>
<organism evidence="4 5">
    <name type="scientific">Pogonophryne albipinna</name>
    <dbReference type="NCBI Taxonomy" id="1090488"/>
    <lineage>
        <taxon>Eukaryota</taxon>
        <taxon>Metazoa</taxon>
        <taxon>Chordata</taxon>
        <taxon>Craniata</taxon>
        <taxon>Vertebrata</taxon>
        <taxon>Euteleostomi</taxon>
        <taxon>Actinopterygii</taxon>
        <taxon>Neopterygii</taxon>
        <taxon>Teleostei</taxon>
        <taxon>Neoteleostei</taxon>
        <taxon>Acanthomorphata</taxon>
        <taxon>Eupercaria</taxon>
        <taxon>Perciformes</taxon>
        <taxon>Notothenioidei</taxon>
        <taxon>Pogonophryne</taxon>
    </lineage>
</organism>
<feature type="compositionally biased region" description="Basic and acidic residues" evidence="1">
    <location>
        <begin position="379"/>
        <end position="391"/>
    </location>
</feature>
<keyword evidence="2" id="KW-0812">Transmembrane</keyword>
<reference evidence="4" key="1">
    <citation type="submission" date="2022-11" db="EMBL/GenBank/DDBJ databases">
        <title>Chromosome-level genome of Pogonophryne albipinna.</title>
        <authorList>
            <person name="Jo E."/>
        </authorList>
    </citation>
    <scope>NUCLEOTIDE SEQUENCE</scope>
    <source>
        <strain evidence="4">SGF0006</strain>
        <tissue evidence="4">Muscle</tissue>
    </source>
</reference>
<proteinExistence type="predicted"/>
<feature type="region of interest" description="Disordered" evidence="1">
    <location>
        <begin position="379"/>
        <end position="401"/>
    </location>
</feature>
<sequence length="794" mass="84117">MAAVCVIALSVLLTTALSAPVNVEEDFRTFFHGEDYHIRLPSLALEVTFRNRSSPRSGDVFLMRGGIVVNSRAKLNSHLSHLIIDAVDEGDEGVYTVKNPETLQDVQRTTLIVRDCSNELIVKYGEHFNIPLLGLTPPITLEYRPSAVEANQTSRPALMLLTNTGMSRDGYQGRISVSERHTSLSAVSGADEGSYTVRDAEGVIQRKVCLNVKEHQNFVKLHRGKTLKIHLILNSSLVHLYYTSDNDHTPHLLLDKGEFTSAQADLGFEERLYMDGSWIFLDQVKASDVGEFKVTDILGFTVSTTHLGLLPYRLESLYVAIIAMLGFLAFLLLVCLLSCLYKVKKRGQRGAALEKIAQKSGEDEGEAFRQVVKNITKLSEDSKHSQADNTEKSQSTEVDIKGLEVSSKEVGIGNLDTSDSGVGFNTALPLDTDTDAADHNLDSVAVSVSEAPPSPPPAAAAESKPSTPPAVEVKSSPVVKTKAPPTPEPTKNPEPTKTPDPPVEIKLEVPKPADVKLSPASTPEPKFSLSPADPKPAPTPSPEPKSPAPKAPSPLPESKSALTPTPESKSALTPTPESKSALTPTPESKSALTPTAESKSALTPTAESKSGLTPSPESKSALTPTVESKSGLTPTVESKSALTPTAESKSALTPTAESKSGLTPTVESKSALTPTIESKSGLTPSPESKSALTPTAESKSALTPTVESKSALTPTAESKSAPTPTPEPSKPTTPEPITNGTPEPDSKPSPDHIDIIEAPKAAPPKTPEVEPKSSGATMEASKDGAAAEDPTTTT</sequence>
<dbReference type="AlphaFoldDB" id="A0AAD6F762"/>
<keyword evidence="2" id="KW-1133">Transmembrane helix</keyword>